<dbReference type="OrthoDB" id="783222at2"/>
<feature type="transmembrane region" description="Helical" evidence="1">
    <location>
        <begin position="234"/>
        <end position="262"/>
    </location>
</feature>
<dbReference type="RefSeq" id="WP_093332485.1">
    <property type="nucleotide sequence ID" value="NZ_FOAF01000014.1"/>
</dbReference>
<feature type="transmembrane region" description="Helical" evidence="1">
    <location>
        <begin position="388"/>
        <end position="413"/>
    </location>
</feature>
<feature type="transmembrane region" description="Helical" evidence="1">
    <location>
        <begin position="21"/>
        <end position="38"/>
    </location>
</feature>
<feature type="transmembrane region" description="Helical" evidence="1">
    <location>
        <begin position="44"/>
        <end position="62"/>
    </location>
</feature>
<name>A0A1H7YXV2_OLID1</name>
<evidence type="ECO:0000256" key="1">
    <source>
        <dbReference type="SAM" id="Phobius"/>
    </source>
</evidence>
<organism evidence="2 3">
    <name type="scientific">Olivibacter domesticus</name>
    <name type="common">Pseudosphingobacterium domesticum</name>
    <dbReference type="NCBI Taxonomy" id="407022"/>
    <lineage>
        <taxon>Bacteria</taxon>
        <taxon>Pseudomonadati</taxon>
        <taxon>Bacteroidota</taxon>
        <taxon>Sphingobacteriia</taxon>
        <taxon>Sphingobacteriales</taxon>
        <taxon>Sphingobacteriaceae</taxon>
        <taxon>Olivibacter</taxon>
    </lineage>
</organism>
<feature type="transmembrane region" description="Helical" evidence="1">
    <location>
        <begin position="268"/>
        <end position="288"/>
    </location>
</feature>
<keyword evidence="3" id="KW-1185">Reference proteome</keyword>
<dbReference type="AlphaFoldDB" id="A0A1H7YXV2"/>
<feature type="transmembrane region" description="Helical" evidence="1">
    <location>
        <begin position="74"/>
        <end position="95"/>
    </location>
</feature>
<keyword evidence="1" id="KW-0812">Transmembrane</keyword>
<sequence length="428" mass="49304">MQIQGEYSFVQPAPVTVFFKRYINAMAIFFPIASFLVIPSVQGTTIVTVMAGLLFAMLIALPAGINKWLLLKELAVFLAIFLVFSVTSQFINLVYEIRLDESLVLVNRGSFLDYFYRTSHITQSLYLLFAILIYLFIKYYSDESLIKYIYWGIRLLCFYGIYEVLFFLIMGHTGDFIVNRKFGDVDASFSQKVVVAGLHILRMKSYTGEPSMFTFTVFPFWALTYVLNRKFDKFLTFGCLALTFSTTAYFAMGMFHTLWFLYKGKYKQVIYVFAFIFILLAMSQLDAFRDKIAGIYEFVFGNKISGNSSSSQSRGGNIATHIAYWTKLNGWSKIFGIGFGYIRSTDFFTTLLVNNGLLGLLVFSGFFFKSFKLGLTNKDLKFCYFTGMILLFFILMATVPEFAYPSMWIYLALGYVWKNAEKMQTYEK</sequence>
<gene>
    <name evidence="2" type="ORF">SAMN05661044_05368</name>
</gene>
<evidence type="ECO:0008006" key="4">
    <source>
        <dbReference type="Google" id="ProtNLM"/>
    </source>
</evidence>
<reference evidence="3" key="1">
    <citation type="submission" date="2016-10" db="EMBL/GenBank/DDBJ databases">
        <authorList>
            <person name="Varghese N."/>
            <person name="Submissions S."/>
        </authorList>
    </citation>
    <scope>NUCLEOTIDE SEQUENCE [LARGE SCALE GENOMIC DNA]</scope>
    <source>
        <strain evidence="3">DSM 18733</strain>
    </source>
</reference>
<feature type="transmembrane region" description="Helical" evidence="1">
    <location>
        <begin position="347"/>
        <end position="368"/>
    </location>
</feature>
<dbReference type="EMBL" id="FOAF01000014">
    <property type="protein sequence ID" value="SEM50624.1"/>
    <property type="molecule type" value="Genomic_DNA"/>
</dbReference>
<dbReference type="STRING" id="407022.SAMN05661044_05368"/>
<keyword evidence="1" id="KW-1133">Transmembrane helix</keyword>
<feature type="transmembrane region" description="Helical" evidence="1">
    <location>
        <begin position="115"/>
        <end position="137"/>
    </location>
</feature>
<evidence type="ECO:0000313" key="3">
    <source>
        <dbReference type="Proteomes" id="UP000199421"/>
    </source>
</evidence>
<evidence type="ECO:0000313" key="2">
    <source>
        <dbReference type="EMBL" id="SEM50624.1"/>
    </source>
</evidence>
<protein>
    <recommendedName>
        <fullName evidence="4">O-antigen ligase like membrane protein</fullName>
    </recommendedName>
</protein>
<feature type="transmembrane region" description="Helical" evidence="1">
    <location>
        <begin position="149"/>
        <end position="170"/>
    </location>
</feature>
<accession>A0A1H7YXV2</accession>
<keyword evidence="1" id="KW-0472">Membrane</keyword>
<dbReference type="Proteomes" id="UP000199421">
    <property type="component" value="Unassembled WGS sequence"/>
</dbReference>
<proteinExistence type="predicted"/>